<evidence type="ECO:0000256" key="8">
    <source>
        <dbReference type="ARBA" id="ARBA00023326"/>
    </source>
</evidence>
<dbReference type="SUPFAM" id="SSF51445">
    <property type="entry name" value="(Trans)glycosidases"/>
    <property type="match status" value="1"/>
</dbReference>
<evidence type="ECO:0000256" key="5">
    <source>
        <dbReference type="ARBA" id="ARBA00023001"/>
    </source>
</evidence>
<feature type="binding site" evidence="10">
    <location>
        <begin position="431"/>
        <end position="432"/>
    </location>
    <ligand>
        <name>substrate</name>
    </ligand>
</feature>
<proteinExistence type="inferred from homology"/>
<keyword evidence="8" id="KW-0624">Polysaccharide degradation</keyword>
<keyword evidence="5" id="KW-0136">Cellulose degradation</keyword>
<feature type="active site" description="Nucleophile" evidence="9">
    <location>
        <position position="378"/>
    </location>
</feature>
<dbReference type="GO" id="GO:0008422">
    <property type="term" value="F:beta-glucosidase activity"/>
    <property type="evidence" value="ECO:0007669"/>
    <property type="project" value="UniProtKB-EC"/>
</dbReference>
<dbReference type="InterPro" id="IPR017736">
    <property type="entry name" value="Glyco_hydro_1_beta-glucosidase"/>
</dbReference>
<feature type="active site" description="Proton donor" evidence="9">
    <location>
        <position position="175"/>
    </location>
</feature>
<dbReference type="NCBIfam" id="TIGR03356">
    <property type="entry name" value="BGL"/>
    <property type="match status" value="1"/>
</dbReference>
<dbReference type="InterPro" id="IPR001360">
    <property type="entry name" value="Glyco_hydro_1"/>
</dbReference>
<dbReference type="GO" id="GO:0030245">
    <property type="term" value="P:cellulose catabolic process"/>
    <property type="evidence" value="ECO:0007669"/>
    <property type="project" value="UniProtKB-KW"/>
</dbReference>
<comment type="similarity">
    <text evidence="2 11">Belongs to the glycosyl hydrolase 1 family.</text>
</comment>
<dbReference type="InterPro" id="IPR017853">
    <property type="entry name" value="GH"/>
</dbReference>
<organism evidence="12 13">
    <name type="scientific">Glycomyces buryatensis</name>
    <dbReference type="NCBI Taxonomy" id="2570927"/>
    <lineage>
        <taxon>Bacteria</taxon>
        <taxon>Bacillati</taxon>
        <taxon>Actinomycetota</taxon>
        <taxon>Actinomycetes</taxon>
        <taxon>Glycomycetales</taxon>
        <taxon>Glycomycetaceae</taxon>
        <taxon>Glycomyces</taxon>
    </lineage>
</organism>
<keyword evidence="6" id="KW-0119">Carbohydrate metabolism</keyword>
<evidence type="ECO:0000256" key="3">
    <source>
        <dbReference type="ARBA" id="ARBA00012744"/>
    </source>
</evidence>
<feature type="binding site" evidence="10">
    <location>
        <position position="130"/>
    </location>
    <ligand>
        <name>substrate</name>
    </ligand>
</feature>
<comment type="catalytic activity">
    <reaction evidence="1 11">
        <text>Hydrolysis of terminal, non-reducing beta-D-glucosyl residues with release of beta-D-glucose.</text>
        <dbReference type="EC" id="3.2.1.21"/>
    </reaction>
</comment>
<dbReference type="Pfam" id="PF00232">
    <property type="entry name" value="Glyco_hydro_1"/>
    <property type="match status" value="1"/>
</dbReference>
<dbReference type="EMBL" id="STGY01000054">
    <property type="protein sequence ID" value="THV40926.1"/>
    <property type="molecule type" value="Genomic_DNA"/>
</dbReference>
<sequence length="475" mass="51677">MNTNGFENDSLAARFPAGFSWGAATSSYQVEGSPSADGRGKSIWDTFVATPGRVLDGSDGEVAIDSYNNINGDVALIKQLGLNSYRFSLSWPRVCPEGTTEVNRAGLDYYSRLVDALIKADITPWITLYHWDLPQALEDAGGWPKRETALRFAEFAKIAHAELGDRVKHWITVNEPWCSAFLGYSSGEHAPGRRDAGASIAAAHHLMLGHGLAARAIKEADPEATVSVGLNFYPVHAASDNPVDVDAARRVDGVQNRFFTDAAIKGKYPDDVVDDFSAVTDFKFVKPGDMELINAPIDCLSVNFYSLFTVTGAGDGASSASAAPTGAGSAWPANEHIGFVTTGLPQTDMGWEIAPAGLTETLQRLHANYPDVTLAVTENGAAFPDKLEGERVIDNERREYFRDHLDACADAIDAGVPLIGYFAWSLADNFEWAWGYTKRFGLVYVDFETGQRVVKDSGKWYGDLVRKARSNREAE</sequence>
<dbReference type="FunFam" id="3.20.20.80:FF:000004">
    <property type="entry name" value="Beta-glucosidase 6-phospho-beta-glucosidase"/>
    <property type="match status" value="1"/>
</dbReference>
<dbReference type="Proteomes" id="UP000308760">
    <property type="component" value="Unassembled WGS sequence"/>
</dbReference>
<evidence type="ECO:0000256" key="7">
    <source>
        <dbReference type="ARBA" id="ARBA00023295"/>
    </source>
</evidence>
<dbReference type="PANTHER" id="PTHR10353:SF36">
    <property type="entry name" value="LP05116P"/>
    <property type="match status" value="1"/>
</dbReference>
<keyword evidence="4 11" id="KW-0378">Hydrolase</keyword>
<dbReference type="PANTHER" id="PTHR10353">
    <property type="entry name" value="GLYCOSYL HYDROLASE"/>
    <property type="match status" value="1"/>
</dbReference>
<feature type="binding site" evidence="10">
    <location>
        <position position="174"/>
    </location>
    <ligand>
        <name>substrate</name>
    </ligand>
</feature>
<evidence type="ECO:0000256" key="10">
    <source>
        <dbReference type="PIRSR" id="PIRSR617736-2"/>
    </source>
</evidence>
<dbReference type="OrthoDB" id="5166882at2"/>
<reference evidence="13" key="1">
    <citation type="submission" date="2019-04" db="EMBL/GenBank/DDBJ databases">
        <title>Nocardioides xinjiangensis sp. nov.</title>
        <authorList>
            <person name="Liu S."/>
        </authorList>
    </citation>
    <scope>NUCLEOTIDE SEQUENCE [LARGE SCALE GENOMIC DNA]</scope>
    <source>
        <strain evidence="13">18</strain>
    </source>
</reference>
<name>A0A4V4HS98_9ACTN</name>
<dbReference type="PRINTS" id="PR00131">
    <property type="entry name" value="GLHYDRLASE1"/>
</dbReference>
<dbReference type="Gene3D" id="3.20.20.80">
    <property type="entry name" value="Glycosidases"/>
    <property type="match status" value="1"/>
</dbReference>
<protein>
    <recommendedName>
        <fullName evidence="3 11">Beta-glucosidase</fullName>
        <ecNumber evidence="3 11">3.2.1.21</ecNumber>
    </recommendedName>
</protein>
<evidence type="ECO:0000313" key="12">
    <source>
        <dbReference type="EMBL" id="THV40926.1"/>
    </source>
</evidence>
<evidence type="ECO:0000256" key="6">
    <source>
        <dbReference type="ARBA" id="ARBA00023277"/>
    </source>
</evidence>
<dbReference type="InterPro" id="IPR033132">
    <property type="entry name" value="GH_1_N_CS"/>
</dbReference>
<evidence type="ECO:0000256" key="4">
    <source>
        <dbReference type="ARBA" id="ARBA00022801"/>
    </source>
</evidence>
<keyword evidence="13" id="KW-1185">Reference proteome</keyword>
<evidence type="ECO:0000313" key="13">
    <source>
        <dbReference type="Proteomes" id="UP000308760"/>
    </source>
</evidence>
<evidence type="ECO:0000256" key="11">
    <source>
        <dbReference type="RuleBase" id="RU361175"/>
    </source>
</evidence>
<dbReference type="RefSeq" id="WP_136535122.1">
    <property type="nucleotide sequence ID" value="NZ_STGY01000054.1"/>
</dbReference>
<gene>
    <name evidence="12" type="ORF">FAB82_13840</name>
</gene>
<evidence type="ECO:0000256" key="2">
    <source>
        <dbReference type="ARBA" id="ARBA00010838"/>
    </source>
</evidence>
<evidence type="ECO:0000256" key="9">
    <source>
        <dbReference type="PIRSR" id="PIRSR617736-1"/>
    </source>
</evidence>
<feature type="binding site" evidence="10">
    <location>
        <position position="29"/>
    </location>
    <ligand>
        <name>substrate</name>
    </ligand>
</feature>
<evidence type="ECO:0000256" key="1">
    <source>
        <dbReference type="ARBA" id="ARBA00000448"/>
    </source>
</evidence>
<feature type="binding site" evidence="10">
    <location>
        <position position="305"/>
    </location>
    <ligand>
        <name>substrate</name>
    </ligand>
</feature>
<dbReference type="AlphaFoldDB" id="A0A4V4HS98"/>
<dbReference type="PROSITE" id="PS00653">
    <property type="entry name" value="GLYCOSYL_HYDROL_F1_2"/>
    <property type="match status" value="1"/>
</dbReference>
<accession>A0A4V4HS98</accession>
<dbReference type="GO" id="GO:0005829">
    <property type="term" value="C:cytosol"/>
    <property type="evidence" value="ECO:0007669"/>
    <property type="project" value="TreeGrafter"/>
</dbReference>
<comment type="caution">
    <text evidence="12">The sequence shown here is derived from an EMBL/GenBank/DDBJ whole genome shotgun (WGS) entry which is preliminary data.</text>
</comment>
<reference evidence="12 13" key="2">
    <citation type="submission" date="2019-05" db="EMBL/GenBank/DDBJ databases">
        <title>Glycomyces buryatensis sp. nov.</title>
        <authorList>
            <person name="Nikitina E."/>
        </authorList>
    </citation>
    <scope>NUCLEOTIDE SEQUENCE [LARGE SCALE GENOMIC DNA]</scope>
    <source>
        <strain evidence="12 13">18</strain>
    </source>
</reference>
<dbReference type="EC" id="3.2.1.21" evidence="3 11"/>
<keyword evidence="7 11" id="KW-0326">Glycosidase</keyword>
<feature type="binding site" evidence="10">
    <location>
        <position position="424"/>
    </location>
    <ligand>
        <name>substrate</name>
    </ligand>
</feature>